<evidence type="ECO:0000313" key="1">
    <source>
        <dbReference type="EMBL" id="KAG2645820.1"/>
    </source>
</evidence>
<dbReference type="EMBL" id="CM029039">
    <property type="protein sequence ID" value="KAG2645820.1"/>
    <property type="molecule type" value="Genomic_DNA"/>
</dbReference>
<comment type="caution">
    <text evidence="1">The sequence shown here is derived from an EMBL/GenBank/DDBJ whole genome shotgun (WGS) entry which is preliminary data.</text>
</comment>
<gene>
    <name evidence="1" type="ORF">PVAP13_2KG454000</name>
</gene>
<reference evidence="1" key="1">
    <citation type="submission" date="2020-05" db="EMBL/GenBank/DDBJ databases">
        <title>WGS assembly of Panicum virgatum.</title>
        <authorList>
            <person name="Lovell J.T."/>
            <person name="Jenkins J."/>
            <person name="Shu S."/>
            <person name="Juenger T.E."/>
            <person name="Schmutz J."/>
        </authorList>
    </citation>
    <scope>NUCLEOTIDE SEQUENCE</scope>
    <source>
        <strain evidence="1">AP13</strain>
    </source>
</reference>
<keyword evidence="2" id="KW-1185">Reference proteome</keyword>
<name>A0A8T0WDC8_PANVG</name>
<accession>A0A8T0WDC8</accession>
<dbReference type="Proteomes" id="UP000823388">
    <property type="component" value="Chromosome 2K"/>
</dbReference>
<evidence type="ECO:0000313" key="2">
    <source>
        <dbReference type="Proteomes" id="UP000823388"/>
    </source>
</evidence>
<dbReference type="OrthoDB" id="686949at2759"/>
<proteinExistence type="predicted"/>
<sequence length="462" mass="51619">MKTKPASGRTQIHPTPSFRCGRRRKFSRGAIMELHGLPSAGHSDDLAKKLAEADLAKKPAEAGFSEEQLEREYFADLIGEMEEEREYGIIRKEMPIPAIVKYHDMLEKIWGWDKLLPKGLSVSWSDYSTYLQEYHHHNVHAVTKDSSVAALAETCLNNEEQLVSELKIQVKPEEERHLQMRKSSILSCLIHKRACSVIHTAGSDVCGAALLCIAKEADLMCELLRRGAHPVHDYLIDHSRTMRMCALSLMNCTSDNSVSASAVMLGMTKEAEMLCMWMRENNKLVDFFDDPVPDEIGDSPLVRYKTLDFVVDILEKSSAAGRNGPGGDGNGVAADGAASTTGGGVSDVLNSQYMKLISGGEKSNKRKMKEEDLLDKIWGWEGLVPLHSDIKWYEDCSSHLEEYYKRNAYDFIAHACQNQQIASSAICKSCLKIEEEPRNSFPCGRRVQCGVPWMMPLQSALS</sequence>
<organism evidence="1 2">
    <name type="scientific">Panicum virgatum</name>
    <name type="common">Blackwell switchgrass</name>
    <dbReference type="NCBI Taxonomy" id="38727"/>
    <lineage>
        <taxon>Eukaryota</taxon>
        <taxon>Viridiplantae</taxon>
        <taxon>Streptophyta</taxon>
        <taxon>Embryophyta</taxon>
        <taxon>Tracheophyta</taxon>
        <taxon>Spermatophyta</taxon>
        <taxon>Magnoliopsida</taxon>
        <taxon>Liliopsida</taxon>
        <taxon>Poales</taxon>
        <taxon>Poaceae</taxon>
        <taxon>PACMAD clade</taxon>
        <taxon>Panicoideae</taxon>
        <taxon>Panicodae</taxon>
        <taxon>Paniceae</taxon>
        <taxon>Panicinae</taxon>
        <taxon>Panicum</taxon>
        <taxon>Panicum sect. Hiantes</taxon>
    </lineage>
</organism>
<dbReference type="AlphaFoldDB" id="A0A8T0WDC8"/>
<protein>
    <submittedName>
        <fullName evidence="1">Uncharacterized protein</fullName>
    </submittedName>
</protein>